<dbReference type="CDD" id="cd00067">
    <property type="entry name" value="GAL4"/>
    <property type="match status" value="1"/>
</dbReference>
<keyword evidence="4" id="KW-0804">Transcription</keyword>
<feature type="domain" description="Zn(2)-C6 fungal-type" evidence="7">
    <location>
        <begin position="24"/>
        <end position="55"/>
    </location>
</feature>
<evidence type="ECO:0000256" key="2">
    <source>
        <dbReference type="ARBA" id="ARBA00023015"/>
    </source>
</evidence>
<proteinExistence type="predicted"/>
<evidence type="ECO:0000313" key="9">
    <source>
        <dbReference type="Proteomes" id="UP000631181"/>
    </source>
</evidence>
<keyword evidence="1" id="KW-0479">Metal-binding</keyword>
<comment type="caution">
    <text evidence="8">The sequence shown here is derived from an EMBL/GenBank/DDBJ whole genome shotgun (WGS) entry which is preliminary data.</text>
</comment>
<dbReference type="Proteomes" id="UP000631181">
    <property type="component" value="Unassembled WGS sequence"/>
</dbReference>
<dbReference type="CDD" id="cd12148">
    <property type="entry name" value="fungal_TF_MHR"/>
    <property type="match status" value="1"/>
</dbReference>
<organism evidence="8 9">
    <name type="scientific">Penicillium ucsense</name>
    <dbReference type="NCBI Taxonomy" id="2839758"/>
    <lineage>
        <taxon>Eukaryota</taxon>
        <taxon>Fungi</taxon>
        <taxon>Dikarya</taxon>
        <taxon>Ascomycota</taxon>
        <taxon>Pezizomycotina</taxon>
        <taxon>Eurotiomycetes</taxon>
        <taxon>Eurotiomycetidae</taxon>
        <taxon>Eurotiales</taxon>
        <taxon>Aspergillaceae</taxon>
        <taxon>Penicillium</taxon>
    </lineage>
</organism>
<accession>A0A8J8VW97</accession>
<gene>
    <name evidence="8" type="ORF">PECM_002538</name>
</gene>
<dbReference type="GO" id="GO:0000981">
    <property type="term" value="F:DNA-binding transcription factor activity, RNA polymerase II-specific"/>
    <property type="evidence" value="ECO:0007669"/>
    <property type="project" value="InterPro"/>
</dbReference>
<evidence type="ECO:0000256" key="4">
    <source>
        <dbReference type="ARBA" id="ARBA00023163"/>
    </source>
</evidence>
<dbReference type="InterPro" id="IPR052761">
    <property type="entry name" value="Fungal_Detox/Toxin_TFs"/>
</dbReference>
<dbReference type="PROSITE" id="PS50048">
    <property type="entry name" value="ZN2_CY6_FUNGAL_2"/>
    <property type="match status" value="1"/>
</dbReference>
<dbReference type="InterPro" id="IPR007219">
    <property type="entry name" value="XnlR_reg_dom"/>
</dbReference>
<feature type="compositionally biased region" description="Low complexity" evidence="6">
    <location>
        <begin position="81"/>
        <end position="97"/>
    </location>
</feature>
<evidence type="ECO:0000259" key="7">
    <source>
        <dbReference type="PROSITE" id="PS50048"/>
    </source>
</evidence>
<evidence type="ECO:0000313" key="8">
    <source>
        <dbReference type="EMBL" id="KAF7712559.1"/>
    </source>
</evidence>
<dbReference type="Gene3D" id="4.10.240.10">
    <property type="entry name" value="Zn(2)-C6 fungal-type DNA-binding domain"/>
    <property type="match status" value="1"/>
</dbReference>
<dbReference type="GO" id="GO:0003677">
    <property type="term" value="F:DNA binding"/>
    <property type="evidence" value="ECO:0007669"/>
    <property type="project" value="UniProtKB-KW"/>
</dbReference>
<dbReference type="PANTHER" id="PTHR47425">
    <property type="entry name" value="FARB-RELATED"/>
    <property type="match status" value="1"/>
</dbReference>
<evidence type="ECO:0000256" key="5">
    <source>
        <dbReference type="ARBA" id="ARBA00023242"/>
    </source>
</evidence>
<reference evidence="8" key="1">
    <citation type="journal article" date="2020" name="Front. Microbiol.">
        <title>Gene regulatory networks of Penicillium echinulatum 2HH and Penicillium oxalicum 114-2 inferred by a computational biology approach.</title>
        <authorList>
            <person name="Lenz A.R."/>
            <person name="Galan-Vasquez E."/>
            <person name="Balbinot E."/>
            <person name="De Abreu F.P."/>
            <person name="De Oliveira N.S."/>
            <person name="Da Rosa L.O."/>
            <person name="De Avila E Silva S."/>
            <person name="Camassola M."/>
            <person name="Dillon A.J.P."/>
            <person name="Perez-Rueda E."/>
        </authorList>
    </citation>
    <scope>NUCLEOTIDE SEQUENCE</scope>
    <source>
        <strain evidence="8">S1M29</strain>
    </source>
</reference>
<dbReference type="Pfam" id="PF04082">
    <property type="entry name" value="Fungal_trans"/>
    <property type="match status" value="1"/>
</dbReference>
<keyword evidence="5" id="KW-0539">Nucleus</keyword>
<dbReference type="InterPro" id="IPR036864">
    <property type="entry name" value="Zn2-C6_fun-type_DNA-bd_sf"/>
</dbReference>
<dbReference type="GO" id="GO:0006351">
    <property type="term" value="P:DNA-templated transcription"/>
    <property type="evidence" value="ECO:0007669"/>
    <property type="project" value="InterPro"/>
</dbReference>
<dbReference type="SUPFAM" id="SSF57701">
    <property type="entry name" value="Zn2/Cys6 DNA-binding domain"/>
    <property type="match status" value="1"/>
</dbReference>
<feature type="region of interest" description="Disordered" evidence="6">
    <location>
        <begin position="455"/>
        <end position="480"/>
    </location>
</feature>
<evidence type="ECO:0000256" key="3">
    <source>
        <dbReference type="ARBA" id="ARBA00023125"/>
    </source>
</evidence>
<feature type="region of interest" description="Disordered" evidence="6">
    <location>
        <begin position="62"/>
        <end position="99"/>
    </location>
</feature>
<sequence>MSEVKSMSEAKRPSMFLSGRAQKACRSCQTAKVRCNAAMGTPCHNCTRKGIQCIVKRRNQASRFMSTSPPKSQSTPDVAQRPSPRISSPSSSTGPTSDCTMHLSLRSFNEEDFWQAFTNLGASTPRTLCDIGPLQPLPGFLNPLPPHLSRKSIESLRLNGVFDLPSERLKHALLETFLESVLPSMPILEWQDFLRSIHDESGSQGTVSLLLYSAVMFSATTFVHVDHLLEAGYASRKEAHEAFFQRTKMLYKSNYESDPITIIQTLLLMTLRLDTADGHDSRHWVKAAITVSRSIGLFQELFLTPNAGYSPRLWKRIAWACYMVDSIIALRLRCRTAIDQAEFSHPPLTEQDFEVSNICLSLDSPTDFPGRCTLVRNFQAQLDLANICISTARLCICIHSILDLQGKQSMCAVPSPISPTGTTTIDMTTTATLDDYTRQICSLVQTDLADWANTLPPPCQAQPQSPSLGPHSATTNNNTDKDDLTVVLHRNILHMIFYTTIAVFHQSQPFLSSQSCVQLAASQISRITSELYQLNLQHRLPVIGVTAILVALIIHVSDMKKASSSSSRQHEAILNFRLCLDVMGSLRDLYCEANTATTWALSVIRNLAFNPDCLVDVPGSDECRFRERSSSSSTKCFISHCDLEAYLAGCHLKFVAENRQFEAYNLTPVKYIIHYLYQDTNRHTHPQVSLYPRTGVNPTFAPCKLANVNVSASSNGRLSLLSRLSNSCMIRTIEYPASVNANC</sequence>
<evidence type="ECO:0000256" key="6">
    <source>
        <dbReference type="SAM" id="MobiDB-lite"/>
    </source>
</evidence>
<evidence type="ECO:0000256" key="1">
    <source>
        <dbReference type="ARBA" id="ARBA00022723"/>
    </source>
</evidence>
<feature type="compositionally biased region" description="Polar residues" evidence="6">
    <location>
        <begin position="62"/>
        <end position="77"/>
    </location>
</feature>
<keyword evidence="2" id="KW-0805">Transcription regulation</keyword>
<name>A0A8J8VW97_9EURO</name>
<dbReference type="OrthoDB" id="4451586at2759"/>
<protein>
    <submittedName>
        <fullName evidence="8">Fungal Zn(2)-Cys(6) binuclear cluster domain-containing protein</fullName>
    </submittedName>
</protein>
<dbReference type="InterPro" id="IPR001138">
    <property type="entry name" value="Zn2Cys6_DnaBD"/>
</dbReference>
<dbReference type="EMBL" id="WIWV01000167">
    <property type="protein sequence ID" value="KAF7712559.1"/>
    <property type="molecule type" value="Genomic_DNA"/>
</dbReference>
<keyword evidence="9" id="KW-1185">Reference proteome</keyword>
<dbReference type="GO" id="GO:0008270">
    <property type="term" value="F:zinc ion binding"/>
    <property type="evidence" value="ECO:0007669"/>
    <property type="project" value="InterPro"/>
</dbReference>
<dbReference type="Pfam" id="PF00172">
    <property type="entry name" value="Zn_clus"/>
    <property type="match status" value="1"/>
</dbReference>
<keyword evidence="3" id="KW-0238">DNA-binding</keyword>
<dbReference type="AlphaFoldDB" id="A0A8J8VW97"/>
<dbReference type="PANTHER" id="PTHR47425:SF2">
    <property type="entry name" value="FARB-RELATED"/>
    <property type="match status" value="1"/>
</dbReference>